<dbReference type="Proteomes" id="UP000001072">
    <property type="component" value="Unassembled WGS sequence"/>
</dbReference>
<accession>F4R5E5</accession>
<reference evidence="2" key="1">
    <citation type="journal article" date="2011" name="Proc. Natl. Acad. Sci. U.S.A.">
        <title>Obligate biotrophy features unraveled by the genomic analysis of rust fungi.</title>
        <authorList>
            <person name="Duplessis S."/>
            <person name="Cuomo C.A."/>
            <person name="Lin Y.-C."/>
            <person name="Aerts A."/>
            <person name="Tisserant E."/>
            <person name="Veneault-Fourrey C."/>
            <person name="Joly D.L."/>
            <person name="Hacquard S."/>
            <person name="Amselem J."/>
            <person name="Cantarel B.L."/>
            <person name="Chiu R."/>
            <person name="Coutinho P.M."/>
            <person name="Feau N."/>
            <person name="Field M."/>
            <person name="Frey P."/>
            <person name="Gelhaye E."/>
            <person name="Goldberg J."/>
            <person name="Grabherr M.G."/>
            <person name="Kodira C.D."/>
            <person name="Kohler A."/>
            <person name="Kuees U."/>
            <person name="Lindquist E.A."/>
            <person name="Lucas S.M."/>
            <person name="Mago R."/>
            <person name="Mauceli E."/>
            <person name="Morin E."/>
            <person name="Murat C."/>
            <person name="Pangilinan J.L."/>
            <person name="Park R."/>
            <person name="Pearson M."/>
            <person name="Quesneville H."/>
            <person name="Rouhier N."/>
            <person name="Sakthikumar S."/>
            <person name="Salamov A.A."/>
            <person name="Schmutz J."/>
            <person name="Selles B."/>
            <person name="Shapiro H."/>
            <person name="Tanguay P."/>
            <person name="Tuskan G.A."/>
            <person name="Henrissat B."/>
            <person name="Van de Peer Y."/>
            <person name="Rouze P."/>
            <person name="Ellis J.G."/>
            <person name="Dodds P.N."/>
            <person name="Schein J.E."/>
            <person name="Zhong S."/>
            <person name="Hamelin R.C."/>
            <person name="Grigoriev I.V."/>
            <person name="Szabo L.J."/>
            <person name="Martin F."/>
        </authorList>
    </citation>
    <scope>NUCLEOTIDE SEQUENCE [LARGE SCALE GENOMIC DNA]</scope>
    <source>
        <strain evidence="2">98AG31 / pathotype 3-4-7</strain>
    </source>
</reference>
<sequence>MEIHWFILMQLVLHSNHPTNTIQAGCIYLKKKQIPSISSSPRLVNTSPFVGHEINWNDFSKLIMPSTELTQSQSDEITKFWRKGNEHMKYRWETRTLYCPEIITEMNEILLSPKDSWDSRLVKLCRETHSDEPFKNVSKKKAFFAGLCQFLLSKDTPFKVLQVIQFELFEMRKIISDSIEFYDSDWWYWLKKTIALNKSRCIESIERLASGRIVNDHDHFRNIINFSAFQKGLGEYGISLVGDWSPADQKALFQFWITGISKNSFAHKGTWFPTNQRYLKIWHQWIKSRSSSSGQAVSELLSVKDKYQTNMLISSQSLKELRIQELYRGI</sequence>
<name>F4R5E5_MELLP</name>
<dbReference type="EMBL" id="GL883091">
    <property type="protein sequence ID" value="EGG12272.1"/>
    <property type="molecule type" value="Genomic_DNA"/>
</dbReference>
<dbReference type="VEuPathDB" id="FungiDB:MELLADRAFT_101933"/>
<dbReference type="HOGENOM" id="CLU_842188_0_0_1"/>
<dbReference type="InParanoid" id="F4R5E5"/>
<dbReference type="KEGG" id="mlr:MELLADRAFT_101933"/>
<gene>
    <name evidence="1" type="ORF">MELLADRAFT_101933</name>
</gene>
<evidence type="ECO:0000313" key="2">
    <source>
        <dbReference type="Proteomes" id="UP000001072"/>
    </source>
</evidence>
<protein>
    <submittedName>
        <fullName evidence="1">Uncharacterized protein</fullName>
    </submittedName>
</protein>
<keyword evidence="2" id="KW-1185">Reference proteome</keyword>
<dbReference type="OrthoDB" id="10542913at2759"/>
<proteinExistence type="predicted"/>
<dbReference type="RefSeq" id="XP_007404647.1">
    <property type="nucleotide sequence ID" value="XM_007404585.1"/>
</dbReference>
<dbReference type="GeneID" id="18921524"/>
<dbReference type="AlphaFoldDB" id="F4R5E5"/>
<organism evidence="2">
    <name type="scientific">Melampsora larici-populina (strain 98AG31 / pathotype 3-4-7)</name>
    <name type="common">Poplar leaf rust fungus</name>
    <dbReference type="NCBI Taxonomy" id="747676"/>
    <lineage>
        <taxon>Eukaryota</taxon>
        <taxon>Fungi</taxon>
        <taxon>Dikarya</taxon>
        <taxon>Basidiomycota</taxon>
        <taxon>Pucciniomycotina</taxon>
        <taxon>Pucciniomycetes</taxon>
        <taxon>Pucciniales</taxon>
        <taxon>Melampsoraceae</taxon>
        <taxon>Melampsora</taxon>
    </lineage>
</organism>
<evidence type="ECO:0000313" key="1">
    <source>
        <dbReference type="EMBL" id="EGG12272.1"/>
    </source>
</evidence>